<dbReference type="NCBIfam" id="TIGR00143">
    <property type="entry name" value="hypF"/>
    <property type="match status" value="1"/>
</dbReference>
<dbReference type="Pfam" id="PF07503">
    <property type="entry name" value="zf-HYPF"/>
    <property type="match status" value="2"/>
</dbReference>
<dbReference type="Gene3D" id="3.30.420.40">
    <property type="match status" value="1"/>
</dbReference>
<evidence type="ECO:0000256" key="8">
    <source>
        <dbReference type="PIRNR" id="PIRNR006256"/>
    </source>
</evidence>
<dbReference type="Pfam" id="PF22521">
    <property type="entry name" value="HypF_C_2"/>
    <property type="match status" value="1"/>
</dbReference>
<dbReference type="InterPro" id="IPR055128">
    <property type="entry name" value="HypF_C_2"/>
</dbReference>
<dbReference type="Gene3D" id="3.30.420.360">
    <property type="match status" value="1"/>
</dbReference>
<dbReference type="InterPro" id="IPR041440">
    <property type="entry name" value="HypF_C"/>
</dbReference>
<dbReference type="PROSITE" id="PS51163">
    <property type="entry name" value="YRDC"/>
    <property type="match status" value="1"/>
</dbReference>
<dbReference type="GO" id="GO:0016743">
    <property type="term" value="F:carboxyl- or carbamoyltransferase activity"/>
    <property type="evidence" value="ECO:0007669"/>
    <property type="project" value="UniProtKB-UniRule"/>
</dbReference>
<dbReference type="STRING" id="45070.Lnau_1940"/>
<proteinExistence type="inferred from homology"/>
<comment type="pathway">
    <text evidence="1 8">Protein modification; [NiFe] hydrogenase maturation.</text>
</comment>
<keyword evidence="4" id="KW-0479">Metal-binding</keyword>
<dbReference type="EMBL" id="LNYO01000017">
    <property type="protein sequence ID" value="KTD35050.1"/>
    <property type="molecule type" value="Genomic_DNA"/>
</dbReference>
<dbReference type="Pfam" id="PF00708">
    <property type="entry name" value="Acylphosphatase"/>
    <property type="match status" value="1"/>
</dbReference>
<feature type="active site" evidence="9">
    <location>
        <position position="39"/>
    </location>
</feature>
<evidence type="ECO:0000256" key="5">
    <source>
        <dbReference type="ARBA" id="ARBA00022771"/>
    </source>
</evidence>
<dbReference type="InterPro" id="IPR011125">
    <property type="entry name" value="Znf_HypF"/>
</dbReference>
<evidence type="ECO:0000313" key="13">
    <source>
        <dbReference type="Proteomes" id="UP000054725"/>
    </source>
</evidence>
<dbReference type="Pfam" id="PF17788">
    <property type="entry name" value="HypF_C"/>
    <property type="match status" value="1"/>
</dbReference>
<dbReference type="GO" id="GO:0008270">
    <property type="term" value="F:zinc ion binding"/>
    <property type="evidence" value="ECO:0007669"/>
    <property type="project" value="UniProtKB-KW"/>
</dbReference>
<comment type="catalytic activity">
    <reaction evidence="7 8">
        <text>C-terminal L-cysteinyl-[HypE protein] + carbamoyl phosphate + ATP + H2O = C-terminal S-carboxamide-L-cysteinyl-[HypE protein] + AMP + phosphate + diphosphate + H(+)</text>
        <dbReference type="Rhea" id="RHEA:55636"/>
        <dbReference type="Rhea" id="RHEA-COMP:14247"/>
        <dbReference type="Rhea" id="RHEA-COMP:14392"/>
        <dbReference type="ChEBI" id="CHEBI:15377"/>
        <dbReference type="ChEBI" id="CHEBI:15378"/>
        <dbReference type="ChEBI" id="CHEBI:30616"/>
        <dbReference type="ChEBI" id="CHEBI:33019"/>
        <dbReference type="ChEBI" id="CHEBI:43474"/>
        <dbReference type="ChEBI" id="CHEBI:58228"/>
        <dbReference type="ChEBI" id="CHEBI:76913"/>
        <dbReference type="ChEBI" id="CHEBI:139126"/>
        <dbReference type="ChEBI" id="CHEBI:456215"/>
    </reaction>
</comment>
<dbReference type="InterPro" id="IPR001792">
    <property type="entry name" value="Acylphosphatase-like_dom"/>
</dbReference>
<evidence type="ECO:0000256" key="3">
    <source>
        <dbReference type="ARBA" id="ARBA00022598"/>
    </source>
</evidence>
<evidence type="ECO:0000256" key="6">
    <source>
        <dbReference type="ARBA" id="ARBA00022833"/>
    </source>
</evidence>
<dbReference type="InterPro" id="IPR051060">
    <property type="entry name" value="Carbamoyltrans_HypF-like"/>
</dbReference>
<evidence type="ECO:0000256" key="7">
    <source>
        <dbReference type="ARBA" id="ARBA00048220"/>
    </source>
</evidence>
<comment type="caution">
    <text evidence="12">The sequence shown here is derived from an EMBL/GenBank/DDBJ whole genome shotgun (WGS) entry which is preliminary data.</text>
</comment>
<evidence type="ECO:0000256" key="2">
    <source>
        <dbReference type="ARBA" id="ARBA00008097"/>
    </source>
</evidence>
<dbReference type="EC" id="6.2.-.-" evidence="8"/>
<dbReference type="Proteomes" id="UP000054725">
    <property type="component" value="Unassembled WGS sequence"/>
</dbReference>
<dbReference type="RefSeq" id="WP_058504953.1">
    <property type="nucleotide sequence ID" value="NZ_CAAAIF010000010.1"/>
</dbReference>
<evidence type="ECO:0000259" key="11">
    <source>
        <dbReference type="PROSITE" id="PS51163"/>
    </source>
</evidence>
<dbReference type="GO" id="GO:0003998">
    <property type="term" value="F:acylphosphatase activity"/>
    <property type="evidence" value="ECO:0007669"/>
    <property type="project" value="UniProtKB-EC"/>
</dbReference>
<dbReference type="OrthoDB" id="9808093at2"/>
<feature type="active site" evidence="9">
    <location>
        <position position="21"/>
    </location>
</feature>
<comment type="catalytic activity">
    <reaction evidence="9">
        <text>an acyl phosphate + H2O = a carboxylate + phosphate + H(+)</text>
        <dbReference type="Rhea" id="RHEA:14965"/>
        <dbReference type="ChEBI" id="CHEBI:15377"/>
        <dbReference type="ChEBI" id="CHEBI:15378"/>
        <dbReference type="ChEBI" id="CHEBI:29067"/>
        <dbReference type="ChEBI" id="CHEBI:43474"/>
        <dbReference type="ChEBI" id="CHEBI:59918"/>
        <dbReference type="EC" id="3.6.1.7"/>
    </reaction>
</comment>
<dbReference type="Gene3D" id="3.90.870.50">
    <property type="match status" value="1"/>
</dbReference>
<sequence>MANLERLQILIKGQVQGVGFRPHVYRVAQSLNLTGWVQNNALGVLMEVQGILASSFLAQLIESLPPLAKINSVENKLVALINNEHSFDIIESQKNGASASMISPDLSPCADCLKELFDPTSRYYYYPFLNCTQCGPRFTITQALPYDRCQTSMSEFPLCSACQQDYLSPMNRRYHAQPTACRHCGPALSVSLQKIVQALGEGQIVALKGVGGYQLLCDARNEEAILRLRKKKYREVKPLAILALNCLSIGQFAKVSHEEQDLLTSQARPIVLLRKKNNALPQAIAPGLSCLGVMLPSSPLHYLLFHGLAGNPKNVDWLYDFHPWLLIATSANLAGNPLIIEDEEASQELSSIADLVVSYNRKIYTRADDSVIRIINKSPTYLRRARGFSPISIPLPFSIPSTLALGGHLKNTFCITRGEEAFVSQHIGSLTNKETIHFFHKTLNHWIRFLDIKIERIACDLHPDFYTTNFARSYKLPVISVQHHHAHLASVAAEHHLVEPVLGLALDGYGYGWDGQAWGGELFLMKKTKIQRLAHFYPLPQPGGERAVHEPWRMAAAVLNCLDKEEEIIRRFCNQPMVANVSRLLKNKQTLPRTSSCGRLFDAASALLAGNTLSQYEGQAPMQLESLVTNPQVLSDGWTFDQEQFNFLPTFRHLLNMDSREGANAFHGTLIAGLAEWILNYARKTAIHRIVLGGGCFLNQVLTEGLTKQLEAHGLKVYLPRQLPANDGGISLGQAWVAANHSEAELCA</sequence>
<gene>
    <name evidence="12" type="primary">hypF</name>
    <name evidence="12" type="ORF">Lnau_1940</name>
</gene>
<feature type="domain" description="Acylphosphatase-like" evidence="10">
    <location>
        <begin position="6"/>
        <end position="91"/>
    </location>
</feature>
<keyword evidence="3" id="KW-0436">Ligase</keyword>
<evidence type="ECO:0000256" key="1">
    <source>
        <dbReference type="ARBA" id="ARBA00004711"/>
    </source>
</evidence>
<protein>
    <recommendedName>
        <fullName evidence="8">Carbamoyltransferase HypF</fullName>
        <ecNumber evidence="8">6.2.-.-</ecNumber>
    </recommendedName>
</protein>
<dbReference type="InterPro" id="IPR006070">
    <property type="entry name" value="Sua5-like_dom"/>
</dbReference>
<evidence type="ECO:0000259" key="10">
    <source>
        <dbReference type="PROSITE" id="PS51160"/>
    </source>
</evidence>
<accession>A0A0W0WRV0</accession>
<dbReference type="Pfam" id="PF01300">
    <property type="entry name" value="Sua5_yciO_yrdC"/>
    <property type="match status" value="1"/>
</dbReference>
<dbReference type="GO" id="GO:0016874">
    <property type="term" value="F:ligase activity"/>
    <property type="evidence" value="ECO:0007669"/>
    <property type="project" value="UniProtKB-UniRule"/>
</dbReference>
<dbReference type="AlphaFoldDB" id="A0A0W0WRV0"/>
<dbReference type="GO" id="GO:0003725">
    <property type="term" value="F:double-stranded RNA binding"/>
    <property type="evidence" value="ECO:0007669"/>
    <property type="project" value="InterPro"/>
</dbReference>
<dbReference type="SUPFAM" id="SSF55821">
    <property type="entry name" value="YrdC/RibB"/>
    <property type="match status" value="1"/>
</dbReference>
<keyword evidence="13" id="KW-1185">Reference proteome</keyword>
<name>A0A0W0WRV0_9GAMM</name>
<comment type="similarity">
    <text evidence="2 8">Belongs to the carbamoyltransferase HypF family.</text>
</comment>
<dbReference type="PIRSF" id="PIRSF006256">
    <property type="entry name" value="CMPcnvr_hdrg_mat"/>
    <property type="match status" value="1"/>
</dbReference>
<keyword evidence="5" id="KW-0863">Zinc-finger</keyword>
<dbReference type="UniPathway" id="UPA00335"/>
<dbReference type="InterPro" id="IPR017968">
    <property type="entry name" value="Acylphosphatase_CS"/>
</dbReference>
<evidence type="ECO:0000256" key="4">
    <source>
        <dbReference type="ARBA" id="ARBA00022723"/>
    </source>
</evidence>
<dbReference type="InterPro" id="IPR036046">
    <property type="entry name" value="Acylphosphatase-like_dom_sf"/>
</dbReference>
<dbReference type="GO" id="GO:0051604">
    <property type="term" value="P:protein maturation"/>
    <property type="evidence" value="ECO:0007669"/>
    <property type="project" value="TreeGrafter"/>
</dbReference>
<evidence type="ECO:0000256" key="9">
    <source>
        <dbReference type="PROSITE-ProRule" id="PRU00520"/>
    </source>
</evidence>
<dbReference type="PROSITE" id="PS00150">
    <property type="entry name" value="ACYLPHOSPHATASE_1"/>
    <property type="match status" value="1"/>
</dbReference>
<dbReference type="PATRIC" id="fig|45070.6.peg.2040"/>
<organism evidence="12 13">
    <name type="scientific">Legionella nautarum</name>
    <dbReference type="NCBI Taxonomy" id="45070"/>
    <lineage>
        <taxon>Bacteria</taxon>
        <taxon>Pseudomonadati</taxon>
        <taxon>Pseudomonadota</taxon>
        <taxon>Gammaproteobacteria</taxon>
        <taxon>Legionellales</taxon>
        <taxon>Legionellaceae</taxon>
        <taxon>Legionella</taxon>
    </lineage>
</organism>
<keyword evidence="6" id="KW-0862">Zinc</keyword>
<keyword evidence="9" id="KW-0378">Hydrolase</keyword>
<dbReference type="SUPFAM" id="SSF54975">
    <property type="entry name" value="Acylphosphatase/BLUF domain-like"/>
    <property type="match status" value="1"/>
</dbReference>
<dbReference type="InterPro" id="IPR017945">
    <property type="entry name" value="DHBP_synth_RibB-like_a/b_dom"/>
</dbReference>
<dbReference type="PANTHER" id="PTHR42959">
    <property type="entry name" value="CARBAMOYLTRANSFERASE"/>
    <property type="match status" value="1"/>
</dbReference>
<dbReference type="PANTHER" id="PTHR42959:SF1">
    <property type="entry name" value="CARBAMOYLTRANSFERASE HYPF"/>
    <property type="match status" value="1"/>
</dbReference>
<comment type="function">
    <text evidence="8">Involved in the maturation of [NiFe] hydrogenases. Along with HypE, it catalyzes the synthesis of the CN ligands of the active site iron of [NiFe]-hydrogenases. HypF functions as a carbamoyl transferase using carbamoylphosphate as a substrate and transferring the carboxamido moiety in an ATP-dependent reaction to the thiolate of the C-terminal cysteine of HypE yielding a protein-S-carboxamide.</text>
</comment>
<evidence type="ECO:0000313" key="12">
    <source>
        <dbReference type="EMBL" id="KTD35050.1"/>
    </source>
</evidence>
<dbReference type="PROSITE" id="PS51160">
    <property type="entry name" value="ACYLPHOSPHATASE_3"/>
    <property type="match status" value="1"/>
</dbReference>
<feature type="domain" description="YrdC-like" evidence="11">
    <location>
        <begin position="189"/>
        <end position="387"/>
    </location>
</feature>
<dbReference type="Gene3D" id="3.30.110.120">
    <property type="match status" value="1"/>
</dbReference>
<dbReference type="InterPro" id="IPR004421">
    <property type="entry name" value="Carbamoyltransferase_HypF"/>
</dbReference>
<reference evidence="12 13" key="1">
    <citation type="submission" date="2015-11" db="EMBL/GenBank/DDBJ databases">
        <title>Genomic analysis of 38 Legionella species identifies large and diverse effector repertoires.</title>
        <authorList>
            <person name="Burstein D."/>
            <person name="Amaro F."/>
            <person name="Zusman T."/>
            <person name="Lifshitz Z."/>
            <person name="Cohen O."/>
            <person name="Gilbert J.A."/>
            <person name="Pupko T."/>
            <person name="Shuman H.A."/>
            <person name="Segal G."/>
        </authorList>
    </citation>
    <scope>NUCLEOTIDE SEQUENCE [LARGE SCALE GENOMIC DNA]</scope>
    <source>
        <strain evidence="12 13">ATCC 49506</strain>
    </source>
</reference>